<reference evidence="2" key="1">
    <citation type="journal article" date="2014" name="Int. J. Syst. Evol. Microbiol.">
        <title>Complete genome sequence of Corynebacterium casei LMG S-19264T (=DSM 44701T), isolated from a smear-ripened cheese.</title>
        <authorList>
            <consortium name="US DOE Joint Genome Institute (JGI-PGF)"/>
            <person name="Walter F."/>
            <person name="Albersmeier A."/>
            <person name="Kalinowski J."/>
            <person name="Ruckert C."/>
        </authorList>
    </citation>
    <scope>NUCLEOTIDE SEQUENCE</scope>
    <source>
        <strain evidence="2">JCM 13064</strain>
    </source>
</reference>
<feature type="domain" description="Glutamine amidotransferase" evidence="1">
    <location>
        <begin position="14"/>
        <end position="178"/>
    </location>
</feature>
<accession>A0A917RJL7</accession>
<dbReference type="PANTHER" id="PTHR42695:SF5">
    <property type="entry name" value="GLUTAMINE AMIDOTRANSFERASE YLR126C-RELATED"/>
    <property type="match status" value="1"/>
</dbReference>
<evidence type="ECO:0000259" key="1">
    <source>
        <dbReference type="Pfam" id="PF00117"/>
    </source>
</evidence>
<dbReference type="EMBL" id="BMNT01000042">
    <property type="protein sequence ID" value="GGL11511.1"/>
    <property type="molecule type" value="Genomic_DNA"/>
</dbReference>
<gene>
    <name evidence="2" type="ORF">GCM10007964_62020</name>
</gene>
<dbReference type="GO" id="GO:0005829">
    <property type="term" value="C:cytosol"/>
    <property type="evidence" value="ECO:0007669"/>
    <property type="project" value="TreeGrafter"/>
</dbReference>
<protein>
    <recommendedName>
        <fullName evidence="1">Glutamine amidotransferase domain-containing protein</fullName>
    </recommendedName>
</protein>
<dbReference type="InterPro" id="IPR017926">
    <property type="entry name" value="GATASE"/>
</dbReference>
<dbReference type="Gene3D" id="3.40.50.880">
    <property type="match status" value="1"/>
</dbReference>
<reference evidence="2" key="2">
    <citation type="submission" date="2020-09" db="EMBL/GenBank/DDBJ databases">
        <authorList>
            <person name="Sun Q."/>
            <person name="Ohkuma M."/>
        </authorList>
    </citation>
    <scope>NUCLEOTIDE SEQUENCE</scope>
    <source>
        <strain evidence="2">JCM 13064</strain>
    </source>
</reference>
<proteinExistence type="predicted"/>
<name>A0A917RJL7_9ACTN</name>
<keyword evidence="3" id="KW-1185">Reference proteome</keyword>
<comment type="caution">
    <text evidence="2">The sequence shown here is derived from an EMBL/GenBank/DDBJ whole genome shotgun (WGS) entry which is preliminary data.</text>
</comment>
<dbReference type="Pfam" id="PF00117">
    <property type="entry name" value="GATase"/>
    <property type="match status" value="1"/>
</dbReference>
<dbReference type="InterPro" id="IPR044992">
    <property type="entry name" value="ChyE-like"/>
</dbReference>
<sequence>MRGAELVAASRVLVVNNGTLSLRQLRRRFEDLGSETDTADATSVPDRLDSRYQAIVLSGTKVRAYDSDHYRRLIDLVMGARVPVFGICGGMQIIAVANGGELTEGPSRVGGYEVQVDLDDPLFSFVKPTVTVFQRHTLYLRAAPAGFRSIGRSEHAPVEFLRSEDGRIYGSQAHLEFRGDGLEVLRGFARLYQ</sequence>
<dbReference type="SUPFAM" id="SSF52317">
    <property type="entry name" value="Class I glutamine amidotransferase-like"/>
    <property type="match status" value="1"/>
</dbReference>
<dbReference type="Proteomes" id="UP000645217">
    <property type="component" value="Unassembled WGS sequence"/>
</dbReference>
<evidence type="ECO:0000313" key="3">
    <source>
        <dbReference type="Proteomes" id="UP000645217"/>
    </source>
</evidence>
<organism evidence="2 3">
    <name type="scientific">Sphaerisporangium melleum</name>
    <dbReference type="NCBI Taxonomy" id="321316"/>
    <lineage>
        <taxon>Bacteria</taxon>
        <taxon>Bacillati</taxon>
        <taxon>Actinomycetota</taxon>
        <taxon>Actinomycetes</taxon>
        <taxon>Streptosporangiales</taxon>
        <taxon>Streptosporangiaceae</taxon>
        <taxon>Sphaerisporangium</taxon>
    </lineage>
</organism>
<dbReference type="PANTHER" id="PTHR42695">
    <property type="entry name" value="GLUTAMINE AMIDOTRANSFERASE YLR126C-RELATED"/>
    <property type="match status" value="1"/>
</dbReference>
<evidence type="ECO:0000313" key="2">
    <source>
        <dbReference type="EMBL" id="GGL11511.1"/>
    </source>
</evidence>
<dbReference type="InterPro" id="IPR029062">
    <property type="entry name" value="Class_I_gatase-like"/>
</dbReference>
<dbReference type="PROSITE" id="PS51273">
    <property type="entry name" value="GATASE_TYPE_1"/>
    <property type="match status" value="1"/>
</dbReference>
<dbReference type="AlphaFoldDB" id="A0A917RJL7"/>